<keyword evidence="3" id="KW-0732">Signal</keyword>
<keyword evidence="6" id="KW-1185">Reference proteome</keyword>
<keyword evidence="2" id="KW-0325">Glycoprotein</keyword>
<accession>A0AAV8PNA1</accession>
<keyword evidence="1" id="KW-1015">Disulfide bond</keyword>
<dbReference type="CDD" id="cd04216">
    <property type="entry name" value="Phytocyanin"/>
    <property type="match status" value="1"/>
</dbReference>
<evidence type="ECO:0000256" key="2">
    <source>
        <dbReference type="ARBA" id="ARBA00023180"/>
    </source>
</evidence>
<feature type="chain" id="PRO_5043372886" description="Phytocyanin domain-containing protein" evidence="3">
    <location>
        <begin position="26"/>
        <end position="167"/>
    </location>
</feature>
<dbReference type="SUPFAM" id="SSF49503">
    <property type="entry name" value="Cupredoxins"/>
    <property type="match status" value="1"/>
</dbReference>
<dbReference type="InterPro" id="IPR008972">
    <property type="entry name" value="Cupredoxin"/>
</dbReference>
<dbReference type="PANTHER" id="PTHR33021">
    <property type="entry name" value="BLUE COPPER PROTEIN"/>
    <property type="match status" value="1"/>
</dbReference>
<dbReference type="InterPro" id="IPR039391">
    <property type="entry name" value="Phytocyanin-like"/>
</dbReference>
<dbReference type="GO" id="GO:0005886">
    <property type="term" value="C:plasma membrane"/>
    <property type="evidence" value="ECO:0007669"/>
    <property type="project" value="TreeGrafter"/>
</dbReference>
<evidence type="ECO:0000313" key="6">
    <source>
        <dbReference type="Proteomes" id="UP001222027"/>
    </source>
</evidence>
<dbReference type="InterPro" id="IPR003245">
    <property type="entry name" value="Phytocyanin_dom"/>
</dbReference>
<evidence type="ECO:0000256" key="1">
    <source>
        <dbReference type="ARBA" id="ARBA00023157"/>
    </source>
</evidence>
<dbReference type="EMBL" id="JAQQAF010000003">
    <property type="protein sequence ID" value="KAJ8497214.1"/>
    <property type="molecule type" value="Genomic_DNA"/>
</dbReference>
<dbReference type="PROSITE" id="PS51485">
    <property type="entry name" value="PHYTOCYANIN"/>
    <property type="match status" value="1"/>
</dbReference>
<dbReference type="PANTHER" id="PTHR33021:SF31">
    <property type="entry name" value="OS02G0720100 PROTEIN"/>
    <property type="match status" value="1"/>
</dbReference>
<dbReference type="AlphaFoldDB" id="A0AAV8PNA1"/>
<feature type="signal peptide" evidence="3">
    <location>
        <begin position="1"/>
        <end position="25"/>
    </location>
</feature>
<organism evidence="5 6">
    <name type="scientific">Ensete ventricosum</name>
    <name type="common">Abyssinian banana</name>
    <name type="synonym">Musa ensete</name>
    <dbReference type="NCBI Taxonomy" id="4639"/>
    <lineage>
        <taxon>Eukaryota</taxon>
        <taxon>Viridiplantae</taxon>
        <taxon>Streptophyta</taxon>
        <taxon>Embryophyta</taxon>
        <taxon>Tracheophyta</taxon>
        <taxon>Spermatophyta</taxon>
        <taxon>Magnoliopsida</taxon>
        <taxon>Liliopsida</taxon>
        <taxon>Zingiberales</taxon>
        <taxon>Musaceae</taxon>
        <taxon>Ensete</taxon>
    </lineage>
</organism>
<dbReference type="Proteomes" id="UP001222027">
    <property type="component" value="Unassembled WGS sequence"/>
</dbReference>
<comment type="caution">
    <text evidence="5">The sequence shown here is derived from an EMBL/GenBank/DDBJ whole genome shotgun (WGS) entry which is preliminary data.</text>
</comment>
<dbReference type="Pfam" id="PF02298">
    <property type="entry name" value="Cu_bind_like"/>
    <property type="match status" value="1"/>
</dbReference>
<gene>
    <name evidence="5" type="ORF">OPV22_007766</name>
</gene>
<reference evidence="5 6" key="1">
    <citation type="submission" date="2022-12" db="EMBL/GenBank/DDBJ databases">
        <title>Chromosome-scale assembly of the Ensete ventricosum genome.</title>
        <authorList>
            <person name="Dussert Y."/>
            <person name="Stocks J."/>
            <person name="Wendawek A."/>
            <person name="Woldeyes F."/>
            <person name="Nichols R.A."/>
            <person name="Borrell J.S."/>
        </authorList>
    </citation>
    <scope>NUCLEOTIDE SEQUENCE [LARGE SCALE GENOMIC DNA]</scope>
    <source>
        <strain evidence="6">cv. Maze</strain>
        <tissue evidence="5">Seeds</tissue>
    </source>
</reference>
<feature type="domain" description="Phytocyanin" evidence="4">
    <location>
        <begin position="26"/>
        <end position="126"/>
    </location>
</feature>
<protein>
    <recommendedName>
        <fullName evidence="4">Phytocyanin domain-containing protein</fullName>
    </recommendedName>
</protein>
<sequence length="167" mass="17983">MAASFGGSFAAAAAVVAMLLTSAQAVQHIVGDDHGWDVSSDVAAWTIDRIFRVGDNIWFAYSAAEESLMELQNKEEYESCDLSNPIRMSVNGLDRVSLDGEGTRYFSSGKLENCRKGLKLHVDVMPGEVMSDGVAASAPDSSASSIHLKATYLLWIAIAINLARVWP</sequence>
<evidence type="ECO:0000313" key="5">
    <source>
        <dbReference type="EMBL" id="KAJ8497214.1"/>
    </source>
</evidence>
<evidence type="ECO:0000256" key="3">
    <source>
        <dbReference type="SAM" id="SignalP"/>
    </source>
</evidence>
<dbReference type="GO" id="GO:0009055">
    <property type="term" value="F:electron transfer activity"/>
    <property type="evidence" value="ECO:0007669"/>
    <property type="project" value="InterPro"/>
</dbReference>
<name>A0AAV8PNA1_ENSVE</name>
<dbReference type="FunFam" id="2.60.40.420:FF:000034">
    <property type="entry name" value="Cupredoxin superfamily protein"/>
    <property type="match status" value="1"/>
</dbReference>
<evidence type="ECO:0000259" key="4">
    <source>
        <dbReference type="PROSITE" id="PS51485"/>
    </source>
</evidence>
<proteinExistence type="predicted"/>
<dbReference type="Gene3D" id="2.60.40.420">
    <property type="entry name" value="Cupredoxins - blue copper proteins"/>
    <property type="match status" value="1"/>
</dbReference>